<dbReference type="STRING" id="2094558.A0A314UG05"/>
<protein>
    <recommendedName>
        <fullName evidence="4">Protein CASPARIAN STRIP INTEGRITY FACTOR 1</fullName>
    </recommendedName>
</protein>
<gene>
    <name evidence="2" type="ORF">Pyn_26936</name>
</gene>
<evidence type="ECO:0000256" key="1">
    <source>
        <dbReference type="SAM" id="SignalP"/>
    </source>
</evidence>
<keyword evidence="3" id="KW-1185">Reference proteome</keyword>
<dbReference type="PANTHER" id="PTHR35290:SF2">
    <property type="entry name" value="PROTEIN CASPARIAN STRIP INTEGRITY FACTOR 1"/>
    <property type="match status" value="1"/>
</dbReference>
<evidence type="ECO:0000313" key="2">
    <source>
        <dbReference type="EMBL" id="PQM35722.1"/>
    </source>
</evidence>
<evidence type="ECO:0008006" key="4">
    <source>
        <dbReference type="Google" id="ProtNLM"/>
    </source>
</evidence>
<dbReference type="OrthoDB" id="1936508at2759"/>
<name>A0A314UG05_PRUYE</name>
<comment type="caution">
    <text evidence="2">The sequence shown here is derived from an EMBL/GenBank/DDBJ whole genome shotgun (WGS) entry which is preliminary data.</text>
</comment>
<dbReference type="AlphaFoldDB" id="A0A314UG05"/>
<proteinExistence type="predicted"/>
<dbReference type="Proteomes" id="UP000250321">
    <property type="component" value="Unassembled WGS sequence"/>
</dbReference>
<keyword evidence="1" id="KW-0732">Signal</keyword>
<feature type="chain" id="PRO_5016436038" description="Protein CASPARIAN STRIP INTEGRITY FACTOR 1" evidence="1">
    <location>
        <begin position="27"/>
        <end position="92"/>
    </location>
</feature>
<sequence length="92" mass="10258">MGFMFFNKFSILFLLISASFLSASFAAGRSSKFVNKLAKEVDAIPEETLGKPLNHKEAAMIHERLLKANTKDYGRYDPAPALVKPPFKLIPN</sequence>
<organism evidence="2 3">
    <name type="scientific">Prunus yedoensis var. nudiflora</name>
    <dbReference type="NCBI Taxonomy" id="2094558"/>
    <lineage>
        <taxon>Eukaryota</taxon>
        <taxon>Viridiplantae</taxon>
        <taxon>Streptophyta</taxon>
        <taxon>Embryophyta</taxon>
        <taxon>Tracheophyta</taxon>
        <taxon>Spermatophyta</taxon>
        <taxon>Magnoliopsida</taxon>
        <taxon>eudicotyledons</taxon>
        <taxon>Gunneridae</taxon>
        <taxon>Pentapetalae</taxon>
        <taxon>rosids</taxon>
        <taxon>fabids</taxon>
        <taxon>Rosales</taxon>
        <taxon>Rosaceae</taxon>
        <taxon>Amygdaloideae</taxon>
        <taxon>Amygdaleae</taxon>
        <taxon>Prunus</taxon>
    </lineage>
</organism>
<reference evidence="2 3" key="1">
    <citation type="submission" date="2018-02" db="EMBL/GenBank/DDBJ databases">
        <title>Draft genome of wild Prunus yedoensis var. nudiflora.</title>
        <authorList>
            <person name="Baek S."/>
            <person name="Kim J.-H."/>
            <person name="Choi K."/>
            <person name="Kim G.-B."/>
            <person name="Cho A."/>
            <person name="Jang H."/>
            <person name="Shin C.-H."/>
            <person name="Yu H.-J."/>
            <person name="Mun J.-H."/>
        </authorList>
    </citation>
    <scope>NUCLEOTIDE SEQUENCE [LARGE SCALE GENOMIC DNA]</scope>
    <source>
        <strain evidence="3">cv. Jeju island</strain>
        <tissue evidence="2">Leaf</tissue>
    </source>
</reference>
<accession>A0A314UG05</accession>
<evidence type="ECO:0000313" key="3">
    <source>
        <dbReference type="Proteomes" id="UP000250321"/>
    </source>
</evidence>
<dbReference type="InterPro" id="IPR038974">
    <property type="entry name" value="CIF1/2"/>
</dbReference>
<dbReference type="EMBL" id="PJQY01003639">
    <property type="protein sequence ID" value="PQM35722.1"/>
    <property type="molecule type" value="Genomic_DNA"/>
</dbReference>
<feature type="signal peptide" evidence="1">
    <location>
        <begin position="1"/>
        <end position="26"/>
    </location>
</feature>
<dbReference type="PANTHER" id="PTHR35290">
    <property type="entry name" value="PROTEIN CASPARIAN STRIP INTEGRITY FACTOR 1-RELATED"/>
    <property type="match status" value="1"/>
</dbReference>